<name>A0AAJ7BQX1_CEPCN</name>
<feature type="repeat" description="TPR" evidence="3">
    <location>
        <begin position="441"/>
        <end position="474"/>
    </location>
</feature>
<dbReference type="Pfam" id="PF13181">
    <property type="entry name" value="TPR_8"/>
    <property type="match status" value="2"/>
</dbReference>
<evidence type="ECO:0000256" key="1">
    <source>
        <dbReference type="ARBA" id="ARBA00022737"/>
    </source>
</evidence>
<dbReference type="InterPro" id="IPR019734">
    <property type="entry name" value="TPR_rpt"/>
</dbReference>
<dbReference type="SUPFAM" id="SSF48452">
    <property type="entry name" value="TPR-like"/>
    <property type="match status" value="5"/>
</dbReference>
<proteinExistence type="predicted"/>
<dbReference type="PANTHER" id="PTHR15704">
    <property type="entry name" value="SUPERKILLER 3 PROTEIN-RELATED"/>
    <property type="match status" value="1"/>
</dbReference>
<gene>
    <name evidence="5" type="primary">LOC107266352</name>
</gene>
<accession>A0AAJ7BQX1</accession>
<protein>
    <submittedName>
        <fullName evidence="5">Tetratricopeptide repeat protein 37</fullName>
    </submittedName>
</protein>
<feature type="repeat" description="TPR" evidence="3">
    <location>
        <begin position="545"/>
        <end position="578"/>
    </location>
</feature>
<dbReference type="InterPro" id="IPR039226">
    <property type="entry name" value="Ski3/TTC37"/>
</dbReference>
<evidence type="ECO:0000256" key="2">
    <source>
        <dbReference type="ARBA" id="ARBA00022803"/>
    </source>
</evidence>
<dbReference type="SMART" id="SM00028">
    <property type="entry name" value="TPR"/>
    <property type="match status" value="12"/>
</dbReference>
<dbReference type="PANTHER" id="PTHR15704:SF7">
    <property type="entry name" value="SUPERKILLER COMPLEX PROTEIN 3"/>
    <property type="match status" value="1"/>
</dbReference>
<keyword evidence="2 3" id="KW-0802">TPR repeat</keyword>
<dbReference type="Proteomes" id="UP000694920">
    <property type="component" value="Unplaced"/>
</dbReference>
<dbReference type="GO" id="GO:0055087">
    <property type="term" value="C:Ski complex"/>
    <property type="evidence" value="ECO:0007669"/>
    <property type="project" value="InterPro"/>
</dbReference>
<keyword evidence="4" id="KW-1185">Reference proteome</keyword>
<evidence type="ECO:0000313" key="5">
    <source>
        <dbReference type="RefSeq" id="XP_015592231.1"/>
    </source>
</evidence>
<dbReference type="RefSeq" id="XP_015592231.1">
    <property type="nucleotide sequence ID" value="XM_015736745.2"/>
</dbReference>
<organism evidence="4 5">
    <name type="scientific">Cephus cinctus</name>
    <name type="common">Wheat stem sawfly</name>
    <dbReference type="NCBI Taxonomy" id="211228"/>
    <lineage>
        <taxon>Eukaryota</taxon>
        <taxon>Metazoa</taxon>
        <taxon>Ecdysozoa</taxon>
        <taxon>Arthropoda</taxon>
        <taxon>Hexapoda</taxon>
        <taxon>Insecta</taxon>
        <taxon>Pterygota</taxon>
        <taxon>Neoptera</taxon>
        <taxon>Endopterygota</taxon>
        <taxon>Hymenoptera</taxon>
        <taxon>Cephoidea</taxon>
        <taxon>Cephidae</taxon>
        <taxon>Cephus</taxon>
    </lineage>
</organism>
<evidence type="ECO:0000256" key="3">
    <source>
        <dbReference type="PROSITE-ProRule" id="PRU00339"/>
    </source>
</evidence>
<dbReference type="GeneID" id="107266352"/>
<evidence type="ECO:0000313" key="4">
    <source>
        <dbReference type="Proteomes" id="UP000694920"/>
    </source>
</evidence>
<dbReference type="InterPro" id="IPR011990">
    <property type="entry name" value="TPR-like_helical_dom_sf"/>
</dbReference>
<dbReference type="Pfam" id="PF13432">
    <property type="entry name" value="TPR_16"/>
    <property type="match status" value="1"/>
</dbReference>
<keyword evidence="1" id="KW-0677">Repeat</keyword>
<reference evidence="5" key="1">
    <citation type="submission" date="2025-08" db="UniProtKB">
        <authorList>
            <consortium name="RefSeq"/>
        </authorList>
    </citation>
    <scope>IDENTIFICATION</scope>
</reference>
<dbReference type="PROSITE" id="PS50005">
    <property type="entry name" value="TPR"/>
    <property type="match status" value="4"/>
</dbReference>
<sequence length="1306" mass="147743">MSKEIKATLKEARELLKQKEYKETVKKCKKVLKEDKSNYVALVLLGAAMQEIDEVRSQAPLAMKKAIDTQPNNPLAWQGLIAFYEREPDIETTWIELIPAYCKLLQINSDPTKFSHFLNNISIFSLKLKDHCVINEVIETLCKIIEISSEERVKLINAALASILMQYPNIQDRYNNLLQSTLAAVSKDLNIKNRQNYYRRYLKMLYKSQNFSLLLSEAALMHEQFNNDPYPLEWICRVYSEQNIRHSQCDGIEISQFYDALLTIDATSNYALFAKAVHLYQTNSFLEARDNLNQVVISGSQWLYVWILLAEVNAKLSCWENAENDATRALHFIKTNTENELINRIQLVLIEALAKGMNKRKWELVEQKFKKISEAPSNKLLVLLARAYILLGDSRGLALLDHLESEPETKVEATILRAIHLKNCKNLEEAADVLGSVLETSEAWLMLGKIYWDMFNYRHSLMAFLKGIHADPYNWECLIYLGHYYREHGNDLERSRRCYQKALVINPSSEQAGIGLSTAYRLLKNTEANMQLLQQVTTAHGSGPKWAWLQLGLQYLEQDYPTQAINALRTVIRADPIDNHSWECLADAYWARGAHISALKSYQRALDLSPGSFYPMMQLANIKLMLSQHIEAKQDFEHVLQQEPSYIPALKGLAETCLGLAKEYMQQRLLGRVRDNIQQATDYLTEVIIERSDLSCIWKLLGDSCYRMATLPKKYCTLSVVPDLVMSKSQGTRISIGRSDIFLLSSRCYCRALSLTADSALLWHDLAQCYLSQRKLNPIVNPKEIMQKSLAAAKQAVKLSPTNWFHWNILGVICMSKEVKNYALAQHCYVMAIDRESNNAITWTNLGTLYLYLGDPYRANEAFSRAQSADPAYLNSWIGQALIAEKMSRKEAMDLFRHATQLGYHKQATLGYTHWVLTTLLDPEAKKDPMYTYTIENMHAVTVATDAVTWYLEDVPDDLCALNAYGLLLERQKLYKPAAAEFLIALKSANTDTQKDALRVNLSRIQLHLGKYDKAVELCCGVRNANFNSHCQLALSLFKAEKYEESYEAYSAALHWLAGAGSDKAHVLCAMATIAYMFQGLDDVKTLLFQSIQIQPPTVAGLLAAAALGILHGDSNLTSLVVKELEPFWDDPDHRNDIVLLSAYSRVVQTDIQGAIRILSKAAHKYPSDVGPWVGLVRLLLETDVKTFGTCAQKALFLGRKTSTISIAQVACVASLSQLMTGDTEEGIRSVQKTLYAFPGVVESWANLIVGLLPRCSKKGSIPSAHWLTVLISIVRKKTQSSRTMAQWLSNNERKASLIADQLASD</sequence>
<feature type="repeat" description="TPR" evidence="3">
    <location>
        <begin position="840"/>
        <end position="873"/>
    </location>
</feature>
<dbReference type="GO" id="GO:0006401">
    <property type="term" value="P:RNA catabolic process"/>
    <property type="evidence" value="ECO:0007669"/>
    <property type="project" value="InterPro"/>
</dbReference>
<dbReference type="KEGG" id="ccin:107266352"/>
<dbReference type="Gene3D" id="1.25.40.10">
    <property type="entry name" value="Tetratricopeptide repeat domain"/>
    <property type="match status" value="6"/>
</dbReference>
<feature type="repeat" description="TPR" evidence="3">
    <location>
        <begin position="579"/>
        <end position="612"/>
    </location>
</feature>